<comment type="caution">
    <text evidence="5">The sequence shown here is derived from an EMBL/GenBank/DDBJ whole genome shotgun (WGS) entry which is preliminary data.</text>
</comment>
<dbReference type="CDD" id="cd07302">
    <property type="entry name" value="CHD"/>
    <property type="match status" value="1"/>
</dbReference>
<dbReference type="RefSeq" id="WP_189918783.1">
    <property type="nucleotide sequence ID" value="NZ_BMSI01000002.1"/>
</dbReference>
<evidence type="ECO:0000256" key="1">
    <source>
        <dbReference type="ARBA" id="ARBA00022741"/>
    </source>
</evidence>
<dbReference type="EMBL" id="BNEB01000002">
    <property type="protein sequence ID" value="GHI60426.1"/>
    <property type="molecule type" value="Genomic_DNA"/>
</dbReference>
<dbReference type="Gene3D" id="1.25.40.10">
    <property type="entry name" value="Tetratricopeptide repeat domain"/>
    <property type="match status" value="1"/>
</dbReference>
<dbReference type="Pfam" id="PF00211">
    <property type="entry name" value="Guanylate_cyc"/>
    <property type="match status" value="1"/>
</dbReference>
<dbReference type="SUPFAM" id="SSF55073">
    <property type="entry name" value="Nucleotide cyclase"/>
    <property type="match status" value="1"/>
</dbReference>
<dbReference type="Gene3D" id="3.30.70.1230">
    <property type="entry name" value="Nucleotide cyclase"/>
    <property type="match status" value="1"/>
</dbReference>
<dbReference type="SUPFAM" id="SSF52540">
    <property type="entry name" value="P-loop containing nucleoside triphosphate hydrolases"/>
    <property type="match status" value="1"/>
</dbReference>
<protein>
    <recommendedName>
        <fullName evidence="4">Guanylate cyclase domain-containing protein</fullName>
    </recommendedName>
</protein>
<feature type="region of interest" description="Disordered" evidence="3">
    <location>
        <begin position="900"/>
        <end position="922"/>
    </location>
</feature>
<dbReference type="SMART" id="SM00044">
    <property type="entry name" value="CYCc"/>
    <property type="match status" value="1"/>
</dbReference>
<evidence type="ECO:0000256" key="3">
    <source>
        <dbReference type="SAM" id="MobiDB-lite"/>
    </source>
</evidence>
<dbReference type="Pfam" id="PF13191">
    <property type="entry name" value="AAA_16"/>
    <property type="match status" value="1"/>
</dbReference>
<dbReference type="PANTHER" id="PTHR16305:SF28">
    <property type="entry name" value="GUANYLATE CYCLASE DOMAIN-CONTAINING PROTEIN"/>
    <property type="match status" value="1"/>
</dbReference>
<keyword evidence="2" id="KW-0067">ATP-binding</keyword>
<dbReference type="PROSITE" id="PS50125">
    <property type="entry name" value="GUANYLATE_CYCLASE_2"/>
    <property type="match status" value="1"/>
</dbReference>
<proteinExistence type="predicted"/>
<evidence type="ECO:0000256" key="2">
    <source>
        <dbReference type="ARBA" id="ARBA00022840"/>
    </source>
</evidence>
<dbReference type="InterPro" id="IPR027417">
    <property type="entry name" value="P-loop_NTPase"/>
</dbReference>
<sequence>MQQRKVITALFCDLVGSTELSGTLEPETLRSVVLRYFDAMRGGIESHGGTVEKFIGDAVMAVFGVPHVHEDDAHRAASAALEMIAALDGLNTELDRDFGSTLAVRIGLNSGEAVTSQDLENDGTVVSGEVVNVAARLEQAAQPGHILIGPATRTLLGPAAVVEAVGPLTLKGKRDPVDAFRLLRLTAQDGPPGAARPAADLVARTREYDRLATAWRRASRDGTGRLIRLTGDAGIGKTRLLREWLAARSAEGSLVGTGRCHSYRDEASLAPLAAAIREVLDTATAGTAPAAVRSGAPQGPAPARPWDGAAYEVLRGGLLADGTPSPSAEATWAAAAAVLRGLTAVGPVALVLDELQWARPQLLEGIVRLTEVLAKSPVLLICSQRPGEDERPTTADEIRLRPLSRADSLRLARALAGAGPDDGVLHTVVERAEGNPLHLEQLLTMVEDGADPGGLPVTVTAVLAARIDVLPQPQRTVLDAGAVIGRRFTVEEVRRLLDDPPAETALPEHTPVTGAVHELVRRGLVEPAPGAPATYRFSSGLLRDVTYRCLSKSRRAAWHERLATRPGTAPALASHHLEAAYVLRRDLGLRGEHVEGLRGRAADALSRAGRHALARADLSWSAELHARSLAHCAPGEARWRHAAQGLGETWLALGRTGEGGDLLTQVRDAAATAEDRLSGAHAGLQLASLYPDASPTAAADAARAALAVFGEFDDRLGLARAHVRLAQEQQYAGRHRAASDLLAVALGHALAADAAPERAMALGALGISLWHGPTPAGEAIERCRALLAEHGPGNPVVVVALNYPLANLLALCGRTGEARGCLTDAERFAVGLGYAEVAAFGPLFAAGVEVLAGSTAQAERLLRQAVETFRTVGGPQLHAAACRDLARVLLARGLPWPAAPDDIRDVTPGPEPAGAGRPGEAVPAPAMALPPADAADDFGVRALAAAAAGNAPDALRLARRAVAAADTTDSPIGRATARLDMAQVLYTTGRPQAAVRSADRAALLFRAKGHAVGATAAAHLAARAAESIPDRTEASGDGR</sequence>
<organism evidence="5 6">
    <name type="scientific">Streptomyces asoensis</name>
    <dbReference type="NCBI Taxonomy" id="249586"/>
    <lineage>
        <taxon>Bacteria</taxon>
        <taxon>Bacillati</taxon>
        <taxon>Actinomycetota</taxon>
        <taxon>Actinomycetes</taxon>
        <taxon>Kitasatosporales</taxon>
        <taxon>Streptomycetaceae</taxon>
        <taxon>Streptomyces</taxon>
    </lineage>
</organism>
<dbReference type="InterPro" id="IPR041664">
    <property type="entry name" value="AAA_16"/>
</dbReference>
<feature type="compositionally biased region" description="Low complexity" evidence="3">
    <location>
        <begin position="912"/>
        <end position="922"/>
    </location>
</feature>
<reference evidence="6" key="1">
    <citation type="submission" date="2023-07" db="EMBL/GenBank/DDBJ databases">
        <title>Whole genome shotgun sequence of Streptomyces cacaoi subsp. asoensis NBRC 13813.</title>
        <authorList>
            <person name="Komaki H."/>
            <person name="Tamura T."/>
        </authorList>
    </citation>
    <scope>NUCLEOTIDE SEQUENCE [LARGE SCALE GENOMIC DNA]</scope>
    <source>
        <strain evidence="6">NBRC 13813</strain>
    </source>
</reference>
<accession>A0ABQ3RX37</accession>
<dbReference type="InterPro" id="IPR001054">
    <property type="entry name" value="A/G_cyclase"/>
</dbReference>
<dbReference type="PANTHER" id="PTHR16305">
    <property type="entry name" value="TESTICULAR SOLUBLE ADENYLYL CYCLASE"/>
    <property type="match status" value="1"/>
</dbReference>
<dbReference type="InterPro" id="IPR011990">
    <property type="entry name" value="TPR-like_helical_dom_sf"/>
</dbReference>
<gene>
    <name evidence="5" type="ORF">Saso_20760</name>
</gene>
<evidence type="ECO:0000313" key="6">
    <source>
        <dbReference type="Proteomes" id="UP000649259"/>
    </source>
</evidence>
<keyword evidence="6" id="KW-1185">Reference proteome</keyword>
<feature type="domain" description="Guanylate cyclase" evidence="4">
    <location>
        <begin position="8"/>
        <end position="138"/>
    </location>
</feature>
<keyword evidence="1" id="KW-0547">Nucleotide-binding</keyword>
<evidence type="ECO:0000259" key="4">
    <source>
        <dbReference type="PROSITE" id="PS50125"/>
    </source>
</evidence>
<dbReference type="Proteomes" id="UP000649259">
    <property type="component" value="Unassembled WGS sequence"/>
</dbReference>
<dbReference type="GeneID" id="91469978"/>
<dbReference type="InterPro" id="IPR029787">
    <property type="entry name" value="Nucleotide_cyclase"/>
</dbReference>
<evidence type="ECO:0000313" key="5">
    <source>
        <dbReference type="EMBL" id="GHI60426.1"/>
    </source>
</evidence>
<name>A0ABQ3RX37_9ACTN</name>
<dbReference type="SUPFAM" id="SSF48452">
    <property type="entry name" value="TPR-like"/>
    <property type="match status" value="1"/>
</dbReference>